<gene>
    <name evidence="1" type="ORF">HMPREF9449_00922</name>
</gene>
<dbReference type="Pfam" id="PF04245">
    <property type="entry name" value="NA37"/>
    <property type="match status" value="1"/>
</dbReference>
<dbReference type="GO" id="GO:0009295">
    <property type="term" value="C:nucleoid"/>
    <property type="evidence" value="ECO:0007669"/>
    <property type="project" value="InterPro"/>
</dbReference>
<proteinExistence type="predicted"/>
<evidence type="ECO:0000313" key="2">
    <source>
        <dbReference type="Proteomes" id="UP000004892"/>
    </source>
</evidence>
<dbReference type="eggNOG" id="COG3081">
    <property type="taxonomic scope" value="Bacteria"/>
</dbReference>
<dbReference type="RefSeq" id="WP_009136070.1">
    <property type="nucleotide sequence ID" value="NZ_JH594596.1"/>
</dbReference>
<name>H1DF86_9BACT</name>
<sequence length="348" mass="40700">MINFENCEIGNIVIHKVGNKYEGGELTISDNCFLPDDPDVISLLKNYFLSPFKKDAFYNFQAYAGELENNPVYAAVNTIFADAGAFYAQSVTIAEQLFEQSNNPNIKSGELYIVYFRNCNIEEGLCDAVGIFKSETKDTFLKIILNQHTYQLKSESGINIRKLDKACLIFNIRPESGYKVSVLDKTNQQEAIYWTNDFLGLQPSNDSYFQTSNYLNLCKDFVKDIYNKENDVPCADQIDMLNRSINFFKDAEVFSEDRFKEEVVREPEVIQAFENFKKQYETEKEIPFQPTFPVSDYAVKDEKKYFRHVLKLDKNFHVYIHGQRKYIEKGYDTARDMNYYKLYFRDEE</sequence>
<dbReference type="InterPro" id="IPR007358">
    <property type="entry name" value="Nucleoid_associated_NdpA"/>
</dbReference>
<dbReference type="STRING" id="742817.HMPREF9449_00922"/>
<dbReference type="EMBL" id="ADMC01000014">
    <property type="protein sequence ID" value="EHP49404.1"/>
    <property type="molecule type" value="Genomic_DNA"/>
</dbReference>
<dbReference type="HOGENOM" id="CLU_068639_0_0_10"/>
<dbReference type="GeneID" id="98068519"/>
<evidence type="ECO:0008006" key="3">
    <source>
        <dbReference type="Google" id="ProtNLM"/>
    </source>
</evidence>
<dbReference type="Proteomes" id="UP000004892">
    <property type="component" value="Unassembled WGS sequence"/>
</dbReference>
<evidence type="ECO:0000313" key="1">
    <source>
        <dbReference type="EMBL" id="EHP49404.1"/>
    </source>
</evidence>
<comment type="caution">
    <text evidence="1">The sequence shown here is derived from an EMBL/GenBank/DDBJ whole genome shotgun (WGS) entry which is preliminary data.</text>
</comment>
<organism evidence="1 2">
    <name type="scientific">Odoribacter laneus YIT 12061</name>
    <dbReference type="NCBI Taxonomy" id="742817"/>
    <lineage>
        <taxon>Bacteria</taxon>
        <taxon>Pseudomonadati</taxon>
        <taxon>Bacteroidota</taxon>
        <taxon>Bacteroidia</taxon>
        <taxon>Bacteroidales</taxon>
        <taxon>Odoribacteraceae</taxon>
        <taxon>Odoribacter</taxon>
    </lineage>
</organism>
<accession>H1DF86</accession>
<dbReference type="AlphaFoldDB" id="H1DF86"/>
<reference evidence="1 2" key="1">
    <citation type="submission" date="2012-01" db="EMBL/GenBank/DDBJ databases">
        <title>The Genome Sequence of Odoribacter laneus YIT 12061.</title>
        <authorList>
            <consortium name="The Broad Institute Genome Sequencing Platform"/>
            <person name="Earl A."/>
            <person name="Ward D."/>
            <person name="Feldgarden M."/>
            <person name="Gevers D."/>
            <person name="Morotomi M."/>
            <person name="Young S.K."/>
            <person name="Zeng Q."/>
            <person name="Gargeya S."/>
            <person name="Fitzgerald M."/>
            <person name="Haas B."/>
            <person name="Abouelleil A."/>
            <person name="Alvarado L."/>
            <person name="Arachchi H.M."/>
            <person name="Berlin A."/>
            <person name="Chapman S.B."/>
            <person name="Gearin G."/>
            <person name="Goldberg J."/>
            <person name="Griggs A."/>
            <person name="Gujja S."/>
            <person name="Hansen M."/>
            <person name="Heiman D."/>
            <person name="Howarth C."/>
            <person name="Larimer J."/>
            <person name="Lui A."/>
            <person name="MacDonald P.J.P."/>
            <person name="McCowen C."/>
            <person name="Montmayeur A."/>
            <person name="Murphy C."/>
            <person name="Neiman D."/>
            <person name="Pearson M."/>
            <person name="Priest M."/>
            <person name="Roberts A."/>
            <person name="Saif S."/>
            <person name="Shea T."/>
            <person name="Sisk P."/>
            <person name="Stolte C."/>
            <person name="Sykes S."/>
            <person name="Wortman J."/>
            <person name="Nusbaum C."/>
            <person name="Birren B."/>
        </authorList>
    </citation>
    <scope>NUCLEOTIDE SEQUENCE [LARGE SCALE GENOMIC DNA]</scope>
    <source>
        <strain evidence="1 2">YIT 12061</strain>
    </source>
</reference>
<protein>
    <recommendedName>
        <fullName evidence="3">Nucleoid-associated protein</fullName>
    </recommendedName>
</protein>
<dbReference type="PATRIC" id="fig|742817.3.peg.980"/>
<keyword evidence="2" id="KW-1185">Reference proteome</keyword>